<evidence type="ECO:0000313" key="2">
    <source>
        <dbReference type="EMBL" id="CDZ47136.1"/>
    </source>
</evidence>
<reference evidence="2 3" key="1">
    <citation type="submission" date="2014-08" db="EMBL/GenBank/DDBJ databases">
        <authorList>
            <person name="Chen Y.-H."/>
        </authorList>
    </citation>
    <scope>NUCLEOTIDE SEQUENCE [LARGE SCALE GENOMIC DNA]</scope>
</reference>
<protein>
    <recommendedName>
        <fullName evidence="4">EamA domain-containing protein</fullName>
    </recommendedName>
</protein>
<sequence length="64" mass="7010">MLAPLQYTLLLWAIVLGWIFFGDFPDVQTLTGAGIIVIAGLFIFHRGNLKQDVEPVVPTDSSHG</sequence>
<dbReference type="AlphaFoldDB" id="A0A0T7GIU3"/>
<proteinExistence type="predicted"/>
<feature type="transmembrane region" description="Helical" evidence="1">
    <location>
        <begin position="27"/>
        <end position="44"/>
    </location>
</feature>
<name>A0A0T7GIU3_NEOGA</name>
<dbReference type="Proteomes" id="UP000039660">
    <property type="component" value="Unassembled WGS sequence"/>
</dbReference>
<dbReference type="InterPro" id="IPR037185">
    <property type="entry name" value="EmrE-like"/>
</dbReference>
<keyword evidence="1" id="KW-0472">Membrane</keyword>
<keyword evidence="1" id="KW-0812">Transmembrane</keyword>
<evidence type="ECO:0008006" key="4">
    <source>
        <dbReference type="Google" id="ProtNLM"/>
    </source>
</evidence>
<dbReference type="EMBL" id="CCRK01000003">
    <property type="protein sequence ID" value="CDZ47136.1"/>
    <property type="molecule type" value="Genomic_DNA"/>
</dbReference>
<dbReference type="SUPFAM" id="SSF103481">
    <property type="entry name" value="Multidrug resistance efflux transporter EmrE"/>
    <property type="match status" value="1"/>
</dbReference>
<keyword evidence="1" id="KW-1133">Transmembrane helix</keyword>
<accession>A0A0T7GIU3</accession>
<evidence type="ECO:0000313" key="3">
    <source>
        <dbReference type="Proteomes" id="UP000039660"/>
    </source>
</evidence>
<gene>
    <name evidence="2" type="ORF">NGAL_HAMBI1189_17610</name>
</gene>
<evidence type="ECO:0000256" key="1">
    <source>
        <dbReference type="SAM" id="Phobius"/>
    </source>
</evidence>
<organism evidence="2 3">
    <name type="scientific">Neorhizobium galegae bv. officinalis</name>
    <dbReference type="NCBI Taxonomy" id="323656"/>
    <lineage>
        <taxon>Bacteria</taxon>
        <taxon>Pseudomonadati</taxon>
        <taxon>Pseudomonadota</taxon>
        <taxon>Alphaproteobacteria</taxon>
        <taxon>Hyphomicrobiales</taxon>
        <taxon>Rhizobiaceae</taxon>
        <taxon>Rhizobium/Agrobacterium group</taxon>
        <taxon>Neorhizobium</taxon>
    </lineage>
</organism>